<protein>
    <submittedName>
        <fullName evidence="3">Uncharacterized protein</fullName>
    </submittedName>
</protein>
<feature type="region of interest" description="Disordered" evidence="1">
    <location>
        <begin position="199"/>
        <end position="229"/>
    </location>
</feature>
<accession>A0A3R6FDG9</accession>
<gene>
    <name evidence="3" type="ORF">DW079_03685</name>
</gene>
<sequence length="340" mass="39643">MKLFKMKTRQMVDKSFSQHMIYQVFRAITHDIFNDKTWFPTSRCSCEDVFYEVFCIVDKMMFSHTDTESRLAFVEGIGQYEKNYVDEDGYATAQEERQRIVFVILYMAAVILQMMPLESKVFQFCSMIMGQWRGYVTQEFSQRCLGAVVKNRDVVERLAANIGYYGEDGFFVSSQINELMRQNNDEDYLHGFEPEQKRTLELEVTDDEHQENGGQEKTEEDNEKEWGDLSQGERVKRALQKMIDEKAIPLKKDYALIMVVLSDINDFEGKFDNGKSFCKYLTEQLGLPSDLTNGGAISKRFSKMRGEFPNWSFDDVSDPNARQKLINIANRFVAIYRKGQ</sequence>
<dbReference type="AlphaFoldDB" id="A0A3R6FDG9"/>
<comment type="caution">
    <text evidence="3">The sequence shown here is derived from an EMBL/GenBank/DDBJ whole genome shotgun (WGS) entry which is preliminary data.</text>
</comment>
<keyword evidence="2" id="KW-0472">Membrane</keyword>
<reference evidence="3 4" key="1">
    <citation type="submission" date="2018-08" db="EMBL/GenBank/DDBJ databases">
        <title>A genome reference for cultivated species of the human gut microbiota.</title>
        <authorList>
            <person name="Zou Y."/>
            <person name="Xue W."/>
            <person name="Luo G."/>
        </authorList>
    </citation>
    <scope>NUCLEOTIDE SEQUENCE [LARGE SCALE GENOMIC DNA]</scope>
    <source>
        <strain evidence="3 4">AF46-2NS</strain>
    </source>
</reference>
<name>A0A3R6FDG9_9BACT</name>
<feature type="transmembrane region" description="Helical" evidence="2">
    <location>
        <begin position="100"/>
        <end position="117"/>
    </location>
</feature>
<dbReference type="EMBL" id="QRNB01000012">
    <property type="protein sequence ID" value="RHK11816.1"/>
    <property type="molecule type" value="Genomic_DNA"/>
</dbReference>
<organism evidence="3 4">
    <name type="scientific">Segatella copri</name>
    <dbReference type="NCBI Taxonomy" id="165179"/>
    <lineage>
        <taxon>Bacteria</taxon>
        <taxon>Pseudomonadati</taxon>
        <taxon>Bacteroidota</taxon>
        <taxon>Bacteroidia</taxon>
        <taxon>Bacteroidales</taxon>
        <taxon>Prevotellaceae</taxon>
        <taxon>Segatella</taxon>
    </lineage>
</organism>
<evidence type="ECO:0000256" key="1">
    <source>
        <dbReference type="SAM" id="MobiDB-lite"/>
    </source>
</evidence>
<keyword evidence="2" id="KW-1133">Transmembrane helix</keyword>
<evidence type="ECO:0000313" key="3">
    <source>
        <dbReference type="EMBL" id="RHK11816.1"/>
    </source>
</evidence>
<dbReference type="Proteomes" id="UP000286211">
    <property type="component" value="Unassembled WGS sequence"/>
</dbReference>
<evidence type="ECO:0000256" key="2">
    <source>
        <dbReference type="SAM" id="Phobius"/>
    </source>
</evidence>
<evidence type="ECO:0000313" key="4">
    <source>
        <dbReference type="Proteomes" id="UP000286211"/>
    </source>
</evidence>
<proteinExistence type="predicted"/>
<keyword evidence="2" id="KW-0812">Transmembrane</keyword>